<keyword evidence="2" id="KW-1185">Reference proteome</keyword>
<feature type="non-terminal residue" evidence="1">
    <location>
        <position position="92"/>
    </location>
</feature>
<name>A0A0S3R4U3_PHAAN</name>
<gene>
    <name evidence="1" type="primary">Vigan.01G342900</name>
    <name evidence="1" type="ORF">VIGAN_01342900</name>
</gene>
<organism evidence="1 2">
    <name type="scientific">Vigna angularis var. angularis</name>
    <dbReference type="NCBI Taxonomy" id="157739"/>
    <lineage>
        <taxon>Eukaryota</taxon>
        <taxon>Viridiplantae</taxon>
        <taxon>Streptophyta</taxon>
        <taxon>Embryophyta</taxon>
        <taxon>Tracheophyta</taxon>
        <taxon>Spermatophyta</taxon>
        <taxon>Magnoliopsida</taxon>
        <taxon>eudicotyledons</taxon>
        <taxon>Gunneridae</taxon>
        <taxon>Pentapetalae</taxon>
        <taxon>rosids</taxon>
        <taxon>fabids</taxon>
        <taxon>Fabales</taxon>
        <taxon>Fabaceae</taxon>
        <taxon>Papilionoideae</taxon>
        <taxon>50 kb inversion clade</taxon>
        <taxon>NPAAA clade</taxon>
        <taxon>indigoferoid/millettioid clade</taxon>
        <taxon>Phaseoleae</taxon>
        <taxon>Vigna</taxon>
    </lineage>
</organism>
<evidence type="ECO:0000313" key="1">
    <source>
        <dbReference type="EMBL" id="BAT75553.1"/>
    </source>
</evidence>
<accession>A0A0S3R4U3</accession>
<sequence length="92" mass="10145">MKKTEHRLLQYVSVSSASSSIAASISSSPSPISIQPCFIAHSSPTIRFFVFLLINRLLQNLSNAHPLPTIQVAGKQSCPSILFFKILFPSYH</sequence>
<evidence type="ECO:0000313" key="2">
    <source>
        <dbReference type="Proteomes" id="UP000291084"/>
    </source>
</evidence>
<proteinExistence type="predicted"/>
<dbReference type="Proteomes" id="UP000291084">
    <property type="component" value="Chromosome 1"/>
</dbReference>
<reference evidence="1 2" key="1">
    <citation type="journal article" date="2015" name="Sci. Rep.">
        <title>The power of single molecule real-time sequencing technology in the de novo assembly of a eukaryotic genome.</title>
        <authorList>
            <person name="Sakai H."/>
            <person name="Naito K."/>
            <person name="Ogiso-Tanaka E."/>
            <person name="Takahashi Y."/>
            <person name="Iseki K."/>
            <person name="Muto C."/>
            <person name="Satou K."/>
            <person name="Teruya K."/>
            <person name="Shiroma A."/>
            <person name="Shimoji M."/>
            <person name="Hirano T."/>
            <person name="Itoh T."/>
            <person name="Kaga A."/>
            <person name="Tomooka N."/>
        </authorList>
    </citation>
    <scope>NUCLEOTIDE SEQUENCE [LARGE SCALE GENOMIC DNA]</scope>
    <source>
        <strain evidence="2">cv. Shumari</strain>
    </source>
</reference>
<dbReference type="AlphaFoldDB" id="A0A0S3R4U3"/>
<protein>
    <submittedName>
        <fullName evidence="1">Uncharacterized protein</fullName>
    </submittedName>
</protein>
<dbReference type="EMBL" id="AP015034">
    <property type="protein sequence ID" value="BAT75553.1"/>
    <property type="molecule type" value="Genomic_DNA"/>
</dbReference>